<dbReference type="EMBL" id="KZ293752">
    <property type="protein sequence ID" value="PBK80094.1"/>
    <property type="molecule type" value="Genomic_DNA"/>
</dbReference>
<sequence length="66" mass="7436">MFSVTDDEAASNTTSASLERGLAFGWLKCITSPNEFRLTEVAIVAYQSNINEGFRFLQQFWVNNAK</sequence>
<organism evidence="1 2">
    <name type="scientific">Armillaria gallica</name>
    <name type="common">Bulbous honey fungus</name>
    <name type="synonym">Armillaria bulbosa</name>
    <dbReference type="NCBI Taxonomy" id="47427"/>
    <lineage>
        <taxon>Eukaryota</taxon>
        <taxon>Fungi</taxon>
        <taxon>Dikarya</taxon>
        <taxon>Basidiomycota</taxon>
        <taxon>Agaricomycotina</taxon>
        <taxon>Agaricomycetes</taxon>
        <taxon>Agaricomycetidae</taxon>
        <taxon>Agaricales</taxon>
        <taxon>Marasmiineae</taxon>
        <taxon>Physalacriaceae</taxon>
        <taxon>Armillaria</taxon>
    </lineage>
</organism>
<dbReference type="InParanoid" id="A0A2H3CFK4"/>
<keyword evidence="2" id="KW-1185">Reference proteome</keyword>
<gene>
    <name evidence="1" type="ORF">ARMGADRAFT_1021073</name>
</gene>
<dbReference type="Proteomes" id="UP000217790">
    <property type="component" value="Unassembled WGS sequence"/>
</dbReference>
<name>A0A2H3CFK4_ARMGA</name>
<accession>A0A2H3CFK4</accession>
<reference evidence="2" key="1">
    <citation type="journal article" date="2017" name="Nat. Ecol. Evol.">
        <title>Genome expansion and lineage-specific genetic innovations in the forest pathogenic fungi Armillaria.</title>
        <authorList>
            <person name="Sipos G."/>
            <person name="Prasanna A.N."/>
            <person name="Walter M.C."/>
            <person name="O'Connor E."/>
            <person name="Balint B."/>
            <person name="Krizsan K."/>
            <person name="Kiss B."/>
            <person name="Hess J."/>
            <person name="Varga T."/>
            <person name="Slot J."/>
            <person name="Riley R."/>
            <person name="Boka B."/>
            <person name="Rigling D."/>
            <person name="Barry K."/>
            <person name="Lee J."/>
            <person name="Mihaltcheva S."/>
            <person name="LaButti K."/>
            <person name="Lipzen A."/>
            <person name="Waldron R."/>
            <person name="Moloney N.M."/>
            <person name="Sperisen C."/>
            <person name="Kredics L."/>
            <person name="Vagvoelgyi C."/>
            <person name="Patrignani A."/>
            <person name="Fitzpatrick D."/>
            <person name="Nagy I."/>
            <person name="Doyle S."/>
            <person name="Anderson J.B."/>
            <person name="Grigoriev I.V."/>
            <person name="Gueldener U."/>
            <person name="Muensterkoetter M."/>
            <person name="Nagy L.G."/>
        </authorList>
    </citation>
    <scope>NUCLEOTIDE SEQUENCE [LARGE SCALE GENOMIC DNA]</scope>
    <source>
        <strain evidence="2">Ar21-2</strain>
    </source>
</reference>
<evidence type="ECO:0000313" key="1">
    <source>
        <dbReference type="EMBL" id="PBK80094.1"/>
    </source>
</evidence>
<evidence type="ECO:0000313" key="2">
    <source>
        <dbReference type="Proteomes" id="UP000217790"/>
    </source>
</evidence>
<dbReference type="OrthoDB" id="3044012at2759"/>
<dbReference type="AlphaFoldDB" id="A0A2H3CFK4"/>
<proteinExistence type="predicted"/>
<protein>
    <submittedName>
        <fullName evidence="1">Uncharacterized protein</fullName>
    </submittedName>
</protein>